<keyword evidence="2" id="KW-1185">Reference proteome</keyword>
<sequence>MSHFAVVDAGRVSVPEPDPLIAPLLYDGILPVAAVRDVDPGTAPPEIRTVSGLMVFVSAVQRAELERWCADEGIAVRRRPDVWGDLLEPYLDTEFTDRMREITDERLSARGLGPEEVADIRERVAPLMIIFNDFLWDEYHLGLCDLLDALGGDVIPEAWADGRSLDVAAARVRLMAGFPDHAAFVAWAMRIADLGYAANATGAALPPPR</sequence>
<evidence type="ECO:0000313" key="1">
    <source>
        <dbReference type="EMBL" id="MCF2526516.1"/>
    </source>
</evidence>
<proteinExistence type="predicted"/>
<gene>
    <name evidence="1" type="ORF">LZ495_04675</name>
</gene>
<organism evidence="1 2">
    <name type="scientific">Yinghuangia soli</name>
    <dbReference type="NCBI Taxonomy" id="2908204"/>
    <lineage>
        <taxon>Bacteria</taxon>
        <taxon>Bacillati</taxon>
        <taxon>Actinomycetota</taxon>
        <taxon>Actinomycetes</taxon>
        <taxon>Kitasatosporales</taxon>
        <taxon>Streptomycetaceae</taxon>
        <taxon>Yinghuangia</taxon>
    </lineage>
</organism>
<name>A0AA41TYL6_9ACTN</name>
<accession>A0AA41TYL6</accession>
<dbReference type="Proteomes" id="UP001165378">
    <property type="component" value="Unassembled WGS sequence"/>
</dbReference>
<reference evidence="1" key="1">
    <citation type="submission" date="2022-01" db="EMBL/GenBank/DDBJ databases">
        <title>Genome-Based Taxonomic Classification of the Phylum Actinobacteria.</title>
        <authorList>
            <person name="Gao Y."/>
        </authorList>
    </citation>
    <scope>NUCLEOTIDE SEQUENCE</scope>
    <source>
        <strain evidence="1">KLBMP 8922</strain>
    </source>
</reference>
<evidence type="ECO:0000313" key="2">
    <source>
        <dbReference type="Proteomes" id="UP001165378"/>
    </source>
</evidence>
<dbReference type="RefSeq" id="WP_235050624.1">
    <property type="nucleotide sequence ID" value="NZ_JAKFHA010000002.1"/>
</dbReference>
<dbReference type="AlphaFoldDB" id="A0AA41TYL6"/>
<comment type="caution">
    <text evidence="1">The sequence shown here is derived from an EMBL/GenBank/DDBJ whole genome shotgun (WGS) entry which is preliminary data.</text>
</comment>
<protein>
    <submittedName>
        <fullName evidence="1">Uncharacterized protein</fullName>
    </submittedName>
</protein>
<dbReference type="EMBL" id="JAKFHA010000002">
    <property type="protein sequence ID" value="MCF2526516.1"/>
    <property type="molecule type" value="Genomic_DNA"/>
</dbReference>